<sequence>MPRGIYLLEEVEFHPMNSRKPLEYLQWLTRYKQEDEALYGSGESELTAGKSVRSSDIDLVGAFYAVGITGHPQFKVVTLWDCRGGWDGGWRQMMDIYAGVNERLFLSDIDDLRHTAYSRPLGAAPHSPALADVVAEGYGTPFYVFESATVRPGAALDYLAAVREERAPVLAEHGQRLIGAYEVQFCDTEVVTFWGTSLDDHLALQRSRDAALGLDDEAEADERLVTWRTRARDFLDGGWRENLLAPFPGCKLAPRPEAGAGGT</sequence>
<dbReference type="EMBL" id="BAAAUV010000018">
    <property type="protein sequence ID" value="GAA3228618.1"/>
    <property type="molecule type" value="Genomic_DNA"/>
</dbReference>
<evidence type="ECO:0008006" key="3">
    <source>
        <dbReference type="Google" id="ProtNLM"/>
    </source>
</evidence>
<name>A0ABP6QH28_9ACTN</name>
<gene>
    <name evidence="1" type="ORF">GCM10010468_58120</name>
</gene>
<evidence type="ECO:0000313" key="2">
    <source>
        <dbReference type="Proteomes" id="UP001501237"/>
    </source>
</evidence>
<protein>
    <recommendedName>
        <fullName evidence="3">NIPSNAP protein</fullName>
    </recommendedName>
</protein>
<proteinExistence type="predicted"/>
<organism evidence="1 2">
    <name type="scientific">Actinocorallia longicatena</name>
    <dbReference type="NCBI Taxonomy" id="111803"/>
    <lineage>
        <taxon>Bacteria</taxon>
        <taxon>Bacillati</taxon>
        <taxon>Actinomycetota</taxon>
        <taxon>Actinomycetes</taxon>
        <taxon>Streptosporangiales</taxon>
        <taxon>Thermomonosporaceae</taxon>
        <taxon>Actinocorallia</taxon>
    </lineage>
</organism>
<dbReference type="RefSeq" id="WP_344834579.1">
    <property type="nucleotide sequence ID" value="NZ_BAAAUV010000018.1"/>
</dbReference>
<dbReference type="Proteomes" id="UP001501237">
    <property type="component" value="Unassembled WGS sequence"/>
</dbReference>
<accession>A0ABP6QH28</accession>
<keyword evidence="2" id="KW-1185">Reference proteome</keyword>
<comment type="caution">
    <text evidence="1">The sequence shown here is derived from an EMBL/GenBank/DDBJ whole genome shotgun (WGS) entry which is preliminary data.</text>
</comment>
<reference evidence="2" key="1">
    <citation type="journal article" date="2019" name="Int. J. Syst. Evol. Microbiol.">
        <title>The Global Catalogue of Microorganisms (GCM) 10K type strain sequencing project: providing services to taxonomists for standard genome sequencing and annotation.</title>
        <authorList>
            <consortium name="The Broad Institute Genomics Platform"/>
            <consortium name="The Broad Institute Genome Sequencing Center for Infectious Disease"/>
            <person name="Wu L."/>
            <person name="Ma J."/>
        </authorList>
    </citation>
    <scope>NUCLEOTIDE SEQUENCE [LARGE SCALE GENOMIC DNA]</scope>
    <source>
        <strain evidence="2">JCM 9377</strain>
    </source>
</reference>
<evidence type="ECO:0000313" key="1">
    <source>
        <dbReference type="EMBL" id="GAA3228618.1"/>
    </source>
</evidence>